<evidence type="ECO:0000256" key="1">
    <source>
        <dbReference type="SAM" id="Phobius"/>
    </source>
</evidence>
<gene>
    <name evidence="2" type="ORF">ACFQDL_07645</name>
</gene>
<reference evidence="3" key="1">
    <citation type="journal article" date="2019" name="Int. J. Syst. Evol. Microbiol.">
        <title>The Global Catalogue of Microorganisms (GCM) 10K type strain sequencing project: providing services to taxonomists for standard genome sequencing and annotation.</title>
        <authorList>
            <consortium name="The Broad Institute Genomics Platform"/>
            <consortium name="The Broad Institute Genome Sequencing Center for Infectious Disease"/>
            <person name="Wu L."/>
            <person name="Ma J."/>
        </authorList>
    </citation>
    <scope>NUCLEOTIDE SEQUENCE [LARGE SCALE GENOMIC DNA]</scope>
    <source>
        <strain evidence="3">NBRC 111756</strain>
    </source>
</reference>
<keyword evidence="1" id="KW-1133">Transmembrane helix</keyword>
<comment type="caution">
    <text evidence="2">The sequence shown here is derived from an EMBL/GenBank/DDBJ whole genome shotgun (WGS) entry which is preliminary data.</text>
</comment>
<keyword evidence="3" id="KW-1185">Reference proteome</keyword>
<protein>
    <recommendedName>
        <fullName evidence="4">EamA domain-containing protein</fullName>
    </recommendedName>
</protein>
<evidence type="ECO:0008006" key="4">
    <source>
        <dbReference type="Google" id="ProtNLM"/>
    </source>
</evidence>
<keyword evidence="1" id="KW-0472">Membrane</keyword>
<evidence type="ECO:0000313" key="2">
    <source>
        <dbReference type="EMBL" id="MFC6669971.1"/>
    </source>
</evidence>
<feature type="transmembrane region" description="Helical" evidence="1">
    <location>
        <begin position="6"/>
        <end position="23"/>
    </location>
</feature>
<dbReference type="EMBL" id="JBHSWE010000001">
    <property type="protein sequence ID" value="MFC6669971.1"/>
    <property type="molecule type" value="Genomic_DNA"/>
</dbReference>
<keyword evidence="1" id="KW-0812">Transmembrane</keyword>
<proteinExistence type="predicted"/>
<evidence type="ECO:0000313" key="3">
    <source>
        <dbReference type="Proteomes" id="UP001596422"/>
    </source>
</evidence>
<accession>A0ABW1ZXQ3</accession>
<sequence length="60" mass="6034">MYLSQIGTVAAVVGTLVAVLLLGEAPPPHLGLVVTLVALGTIFFQRGAATASSDSKAPSR</sequence>
<dbReference type="RefSeq" id="WP_379908490.1">
    <property type="nucleotide sequence ID" value="NZ_JBHSWE010000001.1"/>
</dbReference>
<name>A0ABW1ZXQ3_9GAMM</name>
<dbReference type="Proteomes" id="UP001596422">
    <property type="component" value="Unassembled WGS sequence"/>
</dbReference>
<organism evidence="2 3">
    <name type="scientific">Marinobacterium aestuariivivens</name>
    <dbReference type="NCBI Taxonomy" id="1698799"/>
    <lineage>
        <taxon>Bacteria</taxon>
        <taxon>Pseudomonadati</taxon>
        <taxon>Pseudomonadota</taxon>
        <taxon>Gammaproteobacteria</taxon>
        <taxon>Oceanospirillales</taxon>
        <taxon>Oceanospirillaceae</taxon>
        <taxon>Marinobacterium</taxon>
    </lineage>
</organism>
<feature type="transmembrane region" description="Helical" evidence="1">
    <location>
        <begin position="30"/>
        <end position="49"/>
    </location>
</feature>